<protein>
    <submittedName>
        <fullName evidence="1">Uncharacterized protein</fullName>
    </submittedName>
</protein>
<gene>
    <name evidence="1" type="ORF">TPAB3V08_LOCUS7384</name>
</gene>
<evidence type="ECO:0000313" key="2">
    <source>
        <dbReference type="Proteomes" id="UP001153148"/>
    </source>
</evidence>
<evidence type="ECO:0000313" key="1">
    <source>
        <dbReference type="EMBL" id="CAG2060428.1"/>
    </source>
</evidence>
<reference evidence="1" key="1">
    <citation type="submission" date="2021-03" db="EMBL/GenBank/DDBJ databases">
        <authorList>
            <person name="Tran Van P."/>
        </authorList>
    </citation>
    <scope>NUCLEOTIDE SEQUENCE</scope>
</reference>
<keyword evidence="2" id="KW-1185">Reference proteome</keyword>
<accession>A0ABN7P000</accession>
<dbReference type="Proteomes" id="UP001153148">
    <property type="component" value="Unassembled WGS sequence"/>
</dbReference>
<proteinExistence type="predicted"/>
<comment type="caution">
    <text evidence="1">The sequence shown here is derived from an EMBL/GenBank/DDBJ whole genome shotgun (WGS) entry which is preliminary data.</text>
</comment>
<sequence>MASLVLTDSSQLNSDSQHLGRAPSECLDSFLDGPFLTACSLEHSSIPFILINLRRVFVIGLVLSLGIEGLRPGGSDPGGARNQLSSAHTISDPPEIWFERNKKFPYYNG</sequence>
<organism evidence="1 2">
    <name type="scientific">Timema podura</name>
    <name type="common">Walking stick</name>
    <dbReference type="NCBI Taxonomy" id="61482"/>
    <lineage>
        <taxon>Eukaryota</taxon>
        <taxon>Metazoa</taxon>
        <taxon>Ecdysozoa</taxon>
        <taxon>Arthropoda</taxon>
        <taxon>Hexapoda</taxon>
        <taxon>Insecta</taxon>
        <taxon>Pterygota</taxon>
        <taxon>Neoptera</taxon>
        <taxon>Polyneoptera</taxon>
        <taxon>Phasmatodea</taxon>
        <taxon>Timematodea</taxon>
        <taxon>Timematoidea</taxon>
        <taxon>Timematidae</taxon>
        <taxon>Timema</taxon>
    </lineage>
</organism>
<dbReference type="EMBL" id="CAJPIN010012375">
    <property type="protein sequence ID" value="CAG2060428.1"/>
    <property type="molecule type" value="Genomic_DNA"/>
</dbReference>
<name>A0ABN7P000_TIMPD</name>